<keyword evidence="10" id="KW-1003">Cell membrane</keyword>
<keyword evidence="7 10" id="KW-0472">Membrane</keyword>
<comment type="subcellular location">
    <subcellularLocation>
        <location evidence="10">Cell membrane</location>
        <topology evidence="10">Peripheral membrane protein</topology>
    </subcellularLocation>
    <subcellularLocation>
        <location evidence="2">Membrane</location>
        <topology evidence="2">Peripheral membrane protein</topology>
    </subcellularLocation>
</comment>
<comment type="caution">
    <text evidence="12">The sequence shown here is derived from an EMBL/GenBank/DDBJ whole genome shotgun (WGS) entry which is preliminary data.</text>
</comment>
<dbReference type="PROSITE" id="PS00153">
    <property type="entry name" value="ATPASE_GAMMA"/>
    <property type="match status" value="1"/>
</dbReference>
<dbReference type="CDD" id="cd12151">
    <property type="entry name" value="F1-ATPase_gamma"/>
    <property type="match status" value="1"/>
</dbReference>
<evidence type="ECO:0000313" key="14">
    <source>
        <dbReference type="Proteomes" id="UP001239759"/>
    </source>
</evidence>
<dbReference type="Pfam" id="PF00231">
    <property type="entry name" value="ATP-synt"/>
    <property type="match status" value="1"/>
</dbReference>
<dbReference type="GO" id="GO:0045259">
    <property type="term" value="C:proton-transporting ATP synthase complex"/>
    <property type="evidence" value="ECO:0007669"/>
    <property type="project" value="UniProtKB-KW"/>
</dbReference>
<dbReference type="HAMAP" id="MF_00815">
    <property type="entry name" value="ATP_synth_gamma_bact"/>
    <property type="match status" value="1"/>
</dbReference>
<evidence type="ECO:0000256" key="9">
    <source>
        <dbReference type="ARBA" id="ARBA00023310"/>
    </source>
</evidence>
<dbReference type="Gene3D" id="3.40.1380.10">
    <property type="match status" value="1"/>
</dbReference>
<name>A0AAP4F4W5_9CORY</name>
<proteinExistence type="inferred from homology"/>
<dbReference type="InterPro" id="IPR035968">
    <property type="entry name" value="ATP_synth_F1_ATPase_gsu"/>
</dbReference>
<dbReference type="PANTHER" id="PTHR11693:SF22">
    <property type="entry name" value="ATP SYNTHASE SUBUNIT GAMMA, MITOCHONDRIAL"/>
    <property type="match status" value="1"/>
</dbReference>
<organism evidence="12 13">
    <name type="scientific">Corynebacterium pseudodiphtheriticum</name>
    <dbReference type="NCBI Taxonomy" id="37637"/>
    <lineage>
        <taxon>Bacteria</taxon>
        <taxon>Bacillati</taxon>
        <taxon>Actinomycetota</taxon>
        <taxon>Actinomycetes</taxon>
        <taxon>Mycobacteriales</taxon>
        <taxon>Corynebacteriaceae</taxon>
        <taxon>Corynebacterium</taxon>
    </lineage>
</organism>
<comment type="subunit">
    <text evidence="10">F-type ATPases have 2 components, CF(1) - the catalytic core - and CF(0) - the membrane proton channel. CF(1) has five subunits: alpha(3), beta(3), gamma(1), delta(1), epsilon(1). CF(0) has three main subunits: a, b and c.</text>
</comment>
<dbReference type="EMBL" id="JASNVH010000002">
    <property type="protein sequence ID" value="MDK4306224.1"/>
    <property type="molecule type" value="Genomic_DNA"/>
</dbReference>
<dbReference type="Proteomes" id="UP001239759">
    <property type="component" value="Unassembled WGS sequence"/>
</dbReference>
<dbReference type="GO" id="GO:0046933">
    <property type="term" value="F:proton-transporting ATP synthase activity, rotational mechanism"/>
    <property type="evidence" value="ECO:0007669"/>
    <property type="project" value="UniProtKB-UniRule"/>
</dbReference>
<evidence type="ECO:0000256" key="2">
    <source>
        <dbReference type="ARBA" id="ARBA00004170"/>
    </source>
</evidence>
<sequence>MATLRELRDRIRSVNSTKKITKAQEMIATSRINKALARVEEAQPYAEEMQEVMERLASATTLEHPMLKPREHVKTAAVLVITSDRGMCGGYNYNVLKRANELEKLLDEKGYEVKRYVAGGKGVDFYQFRGVDIAGQWTGFSQDPSMEATHDMRQHLIEGFQASSEGTAPHRDGVNVVEGEDLLGFDSVHVVHTTFESMLVQEVNVHQLLPIEPVYQEEEVVDEGFSTTHGETEAQMEFEPDPELLLESLLPKYVSRILYAMLLEASAAESAARRTAMKAATDNATELVNDLSRVANQARQAQITQEINEIVGGAGALAGSGESD</sequence>
<comment type="function">
    <text evidence="1 10">Produces ATP from ADP in the presence of a proton gradient across the membrane. The gamma chain is believed to be important in regulating ATPase activity and the flow of protons through the CF(0) complex.</text>
</comment>
<dbReference type="GO" id="GO:0042777">
    <property type="term" value="P:proton motive force-driven plasma membrane ATP synthesis"/>
    <property type="evidence" value="ECO:0007669"/>
    <property type="project" value="UniProtKB-UniRule"/>
</dbReference>
<evidence type="ECO:0000256" key="4">
    <source>
        <dbReference type="ARBA" id="ARBA00022448"/>
    </source>
</evidence>
<dbReference type="AlphaFoldDB" id="A0AAP4F4W5"/>
<evidence type="ECO:0000256" key="3">
    <source>
        <dbReference type="ARBA" id="ARBA00007681"/>
    </source>
</evidence>
<keyword evidence="6 10" id="KW-0406">Ion transport</keyword>
<dbReference type="NCBIfam" id="NF004145">
    <property type="entry name" value="PRK05621.1-2"/>
    <property type="match status" value="1"/>
</dbReference>
<dbReference type="GO" id="GO:0005524">
    <property type="term" value="F:ATP binding"/>
    <property type="evidence" value="ECO:0007669"/>
    <property type="project" value="UniProtKB-UniRule"/>
</dbReference>
<evidence type="ECO:0000313" key="13">
    <source>
        <dbReference type="Proteomes" id="UP001224412"/>
    </source>
</evidence>
<evidence type="ECO:0000256" key="6">
    <source>
        <dbReference type="ARBA" id="ARBA00023065"/>
    </source>
</evidence>
<dbReference type="InterPro" id="IPR000131">
    <property type="entry name" value="ATP_synth_F1_gsu"/>
</dbReference>
<dbReference type="EMBL" id="JASNUQ010000001">
    <property type="protein sequence ID" value="MDK4289353.1"/>
    <property type="molecule type" value="Genomic_DNA"/>
</dbReference>
<dbReference type="GeneID" id="42781352"/>
<evidence type="ECO:0000256" key="8">
    <source>
        <dbReference type="ARBA" id="ARBA00023196"/>
    </source>
</evidence>
<keyword evidence="5 10" id="KW-0375">Hydrogen ion transport</keyword>
<evidence type="ECO:0000256" key="7">
    <source>
        <dbReference type="ARBA" id="ARBA00023136"/>
    </source>
</evidence>
<keyword evidence="9 10" id="KW-0066">ATP synthesis</keyword>
<keyword evidence="8 10" id="KW-0139">CF(1)</keyword>
<dbReference type="RefSeq" id="WP_021353103.1">
    <property type="nucleotide sequence ID" value="NZ_CP051667.1"/>
</dbReference>
<evidence type="ECO:0000313" key="12">
    <source>
        <dbReference type="EMBL" id="MDK4306224.1"/>
    </source>
</evidence>
<dbReference type="InterPro" id="IPR023632">
    <property type="entry name" value="ATP_synth_F1_gsu_CS"/>
</dbReference>
<dbReference type="Proteomes" id="UP001224412">
    <property type="component" value="Unassembled WGS sequence"/>
</dbReference>
<keyword evidence="14" id="KW-1185">Reference proteome</keyword>
<evidence type="ECO:0000313" key="11">
    <source>
        <dbReference type="EMBL" id="MDK4289353.1"/>
    </source>
</evidence>
<dbReference type="GO" id="GO:0005886">
    <property type="term" value="C:plasma membrane"/>
    <property type="evidence" value="ECO:0007669"/>
    <property type="project" value="UniProtKB-SubCell"/>
</dbReference>
<dbReference type="PRINTS" id="PR00126">
    <property type="entry name" value="ATPASEGAMMA"/>
</dbReference>
<evidence type="ECO:0000256" key="1">
    <source>
        <dbReference type="ARBA" id="ARBA00003456"/>
    </source>
</evidence>
<dbReference type="NCBIfam" id="TIGR01146">
    <property type="entry name" value="ATPsyn_F1gamma"/>
    <property type="match status" value="1"/>
</dbReference>
<dbReference type="SUPFAM" id="SSF52943">
    <property type="entry name" value="ATP synthase (F1-ATPase), gamma subunit"/>
    <property type="match status" value="1"/>
</dbReference>
<dbReference type="Gene3D" id="1.10.287.80">
    <property type="entry name" value="ATP synthase, gamma subunit, helix hairpin domain"/>
    <property type="match status" value="2"/>
</dbReference>
<keyword evidence="4 10" id="KW-0813">Transport</keyword>
<dbReference type="PANTHER" id="PTHR11693">
    <property type="entry name" value="ATP SYNTHASE GAMMA CHAIN"/>
    <property type="match status" value="1"/>
</dbReference>
<accession>A0AAP4F4W5</accession>
<reference evidence="12 14" key="1">
    <citation type="submission" date="2023-05" db="EMBL/GenBank/DDBJ databases">
        <title>Metabolic capabilities are highly conserved among human nasal-associated Corynebacterium species in pangenomic analyses.</title>
        <authorList>
            <person name="Tran T.H."/>
            <person name="Roberts A.Q."/>
            <person name="Escapa I.F."/>
            <person name="Gao W."/>
            <person name="Conlan S."/>
            <person name="Kong H."/>
            <person name="Segre J.A."/>
            <person name="Kelly M.S."/>
            <person name="Lemon K.P."/>
        </authorList>
    </citation>
    <scope>NUCLEOTIDE SEQUENCE</scope>
    <source>
        <strain evidence="12">KPL2773</strain>
        <strain evidence="11 14">KPL3772</strain>
    </source>
</reference>
<comment type="similarity">
    <text evidence="3 10">Belongs to the ATPase gamma chain family.</text>
</comment>
<gene>
    <name evidence="10" type="primary">atpG</name>
    <name evidence="11" type="ORF">QPX23_01170</name>
    <name evidence="12" type="ORF">QPX42_01445</name>
</gene>
<protein>
    <recommendedName>
        <fullName evidence="10">ATP synthase gamma chain</fullName>
    </recommendedName>
    <alternativeName>
        <fullName evidence="10">ATP synthase F1 sector gamma subunit</fullName>
    </alternativeName>
    <alternativeName>
        <fullName evidence="10">F-ATPase gamma subunit</fullName>
    </alternativeName>
</protein>
<evidence type="ECO:0000256" key="10">
    <source>
        <dbReference type="HAMAP-Rule" id="MF_00815"/>
    </source>
</evidence>
<evidence type="ECO:0000256" key="5">
    <source>
        <dbReference type="ARBA" id="ARBA00022781"/>
    </source>
</evidence>